<organism evidence="1 2">
    <name type="scientific">Champsocephalus gunnari</name>
    <name type="common">Mackerel icefish</name>
    <dbReference type="NCBI Taxonomy" id="52237"/>
    <lineage>
        <taxon>Eukaryota</taxon>
        <taxon>Metazoa</taxon>
        <taxon>Chordata</taxon>
        <taxon>Craniata</taxon>
        <taxon>Vertebrata</taxon>
        <taxon>Euteleostomi</taxon>
        <taxon>Actinopterygii</taxon>
        <taxon>Neopterygii</taxon>
        <taxon>Teleostei</taxon>
        <taxon>Neoteleostei</taxon>
        <taxon>Acanthomorphata</taxon>
        <taxon>Eupercaria</taxon>
        <taxon>Perciformes</taxon>
        <taxon>Notothenioidei</taxon>
        <taxon>Channichthyidae</taxon>
        <taxon>Champsocephalus</taxon>
    </lineage>
</organism>
<dbReference type="AlphaFoldDB" id="A0AAN8CH77"/>
<evidence type="ECO:0000313" key="2">
    <source>
        <dbReference type="Proteomes" id="UP001331515"/>
    </source>
</evidence>
<sequence length="126" mass="14117">MADIEKLNAEQYKRKPYCFMCTNPAEVNYVVGSIEYCLHYVETIAWYTAEWRPTFNCIRCPLAWVAPRDAPTSSQSLIRSVSEQSWHGLAVRDFGGSKGKGVVATCPMDKGDVVCDYHGTLISDAE</sequence>
<dbReference type="InterPro" id="IPR046341">
    <property type="entry name" value="SET_dom_sf"/>
</dbReference>
<protein>
    <submittedName>
        <fullName evidence="1">Uncharacterized protein</fullName>
    </submittedName>
</protein>
<comment type="caution">
    <text evidence="1">The sequence shown here is derived from an EMBL/GenBank/DDBJ whole genome shotgun (WGS) entry which is preliminary data.</text>
</comment>
<accession>A0AAN8CH77</accession>
<dbReference type="Gene3D" id="2.170.270.10">
    <property type="entry name" value="SET domain"/>
    <property type="match status" value="1"/>
</dbReference>
<proteinExistence type="predicted"/>
<dbReference type="SUPFAM" id="SSF82199">
    <property type="entry name" value="SET domain"/>
    <property type="match status" value="1"/>
</dbReference>
<reference evidence="1 2" key="1">
    <citation type="journal article" date="2023" name="Mol. Biol. Evol.">
        <title>Genomics of Secondarily Temperate Adaptation in the Only Non-Antarctic Icefish.</title>
        <authorList>
            <person name="Rivera-Colon A.G."/>
            <person name="Rayamajhi N."/>
            <person name="Minhas B.F."/>
            <person name="Madrigal G."/>
            <person name="Bilyk K.T."/>
            <person name="Yoon V."/>
            <person name="Hune M."/>
            <person name="Gregory S."/>
            <person name="Cheng C.H.C."/>
            <person name="Catchen J.M."/>
        </authorList>
    </citation>
    <scope>NUCLEOTIDE SEQUENCE [LARGE SCALE GENOMIC DNA]</scope>
    <source>
        <tissue evidence="1">White muscle</tissue>
    </source>
</reference>
<name>A0AAN8CH77_CHAGU</name>
<keyword evidence="2" id="KW-1185">Reference proteome</keyword>
<dbReference type="EMBL" id="JAURVH010001532">
    <property type="protein sequence ID" value="KAK5901393.1"/>
    <property type="molecule type" value="Genomic_DNA"/>
</dbReference>
<dbReference type="Proteomes" id="UP001331515">
    <property type="component" value="Unassembled WGS sequence"/>
</dbReference>
<gene>
    <name evidence="1" type="ORF">CgunFtcFv8_026271</name>
</gene>
<evidence type="ECO:0000313" key="1">
    <source>
        <dbReference type="EMBL" id="KAK5901393.1"/>
    </source>
</evidence>